<reference evidence="19" key="1">
    <citation type="submission" date="2017-11" db="EMBL/GenBank/DDBJ databases">
        <authorList>
            <person name="Watanabe M."/>
            <person name="Kojima H."/>
        </authorList>
    </citation>
    <scope>NUCLEOTIDE SEQUENCE [LARGE SCALE GENOMIC DNA]</scope>
    <source>
        <strain evidence="19">Tokyo 01</strain>
    </source>
</reference>
<proteinExistence type="predicted"/>
<feature type="transmembrane region" description="Helical" evidence="16">
    <location>
        <begin position="271"/>
        <end position="303"/>
    </location>
</feature>
<keyword evidence="4" id="KW-0109">Calcium transport</keyword>
<comment type="caution">
    <text evidence="18">The sequence shown here is derived from an EMBL/GenBank/DDBJ whole genome shotgun (WGS) entry which is preliminary data.</text>
</comment>
<evidence type="ECO:0000256" key="10">
    <source>
        <dbReference type="ARBA" id="ARBA00022842"/>
    </source>
</evidence>
<sequence>MFSFKGLSQNEVEASRRRHGSNQITPQEVETFWGKLGDNFRDPMIVILVIALIVVTVLAVFGFTEWYEGVGIAVAVVLATFVATVSEFKNEQTFQKLQEEASKIAINVFRDGSLRVVGIDDVVTGDIVLLQPGDKIPADGKIIRGKAKVNQAALTGEPEAVTKTPGDTDELNLDNPHAVYRGTIVEDGEAALEVQVVGDNTHLGKLAEALQTDERIGPLRVKLAKLADDIAMFGYIGASFIAVAFMFKAIYLDNGGDTAAMLAYVSHWQQLVYDIATALILAVIIIVVAVPEGLPMMIAIVLAQNMRKLLKSNVLVRQLMGVETSGSLNLLFSDKTGTITRGQLEAVGFMTAAGPGNAVRVNHYKSFEEMPPELARLLDISLRENTSCVVNCETENEAERILGGNTTERALLKFVRADISACIEEGAEMVSQVLFNSARKFSATRIRLNGGEITLIKGAPEILLERCSHHYTDDGSIGPLPEEEKPLISEEIDKKAEDGFRLIGVATKTDPTPNQMEELPEDLTLLGFALIRDDVREESKPAIETLQSAGIHVVMLTGDRSGTAKAIARDVGLLNGDRKLAIKSADMAKLSDEELRKMLPDLNVVSRCLPQDKTRLVKVAQEAGLVVGMTGDGVNDSPALSNADIGFGLGSGTEVAKEASDIVVLDDNIQSITNAVHYGRTIYRAIQKFITFQLTVNVSAIAIAFLGPFLGFKLPLTMIQLLWINLIMDTLAALAFSGEPPLAKHMREKPKAREEHLITGGMWSSILCNGMFMTLVCIAFLKLEPVRGLFHSEAAFMTAFFGVFVFLNNFNKFNVRVEEFNLFGHILENRGFLRVVGMIFVIQVLITYFGGEMFRTVPLLPVEWLYILGISIVIIPFDLCRKYICWIFE</sequence>
<evidence type="ECO:0000256" key="9">
    <source>
        <dbReference type="ARBA" id="ARBA00022840"/>
    </source>
</evidence>
<dbReference type="InterPro" id="IPR004014">
    <property type="entry name" value="ATPase_P-typ_cation-transptr_N"/>
</dbReference>
<evidence type="ECO:0000256" key="14">
    <source>
        <dbReference type="ARBA" id="ARBA00023136"/>
    </source>
</evidence>
<dbReference type="Pfam" id="PF00689">
    <property type="entry name" value="Cation_ATPase_C"/>
    <property type="match status" value="1"/>
</dbReference>
<feature type="transmembrane region" description="Helical" evidence="16">
    <location>
        <begin position="69"/>
        <end position="88"/>
    </location>
</feature>
<evidence type="ECO:0000256" key="2">
    <source>
        <dbReference type="ARBA" id="ARBA00012790"/>
    </source>
</evidence>
<evidence type="ECO:0000256" key="15">
    <source>
        <dbReference type="SAM" id="MobiDB-lite"/>
    </source>
</evidence>
<dbReference type="PRINTS" id="PR00119">
    <property type="entry name" value="CATATPASE"/>
</dbReference>
<dbReference type="InterPro" id="IPR059000">
    <property type="entry name" value="ATPase_P-type_domA"/>
</dbReference>
<evidence type="ECO:0000256" key="4">
    <source>
        <dbReference type="ARBA" id="ARBA00022568"/>
    </source>
</evidence>
<accession>A0A401G277</accession>
<dbReference type="SUPFAM" id="SSF56784">
    <property type="entry name" value="HAD-like"/>
    <property type="match status" value="1"/>
</dbReference>
<dbReference type="NCBIfam" id="TIGR01494">
    <property type="entry name" value="ATPase_P-type"/>
    <property type="match status" value="1"/>
</dbReference>
<feature type="transmembrane region" description="Helical" evidence="16">
    <location>
        <begin position="230"/>
        <end position="251"/>
    </location>
</feature>
<dbReference type="SUPFAM" id="SSF81665">
    <property type="entry name" value="Calcium ATPase, transmembrane domain M"/>
    <property type="match status" value="1"/>
</dbReference>
<dbReference type="PROSITE" id="PS00154">
    <property type="entry name" value="ATPASE_E1_E2"/>
    <property type="match status" value="1"/>
</dbReference>
<keyword evidence="11" id="KW-1278">Translocase</keyword>
<keyword evidence="9" id="KW-0067">ATP-binding</keyword>
<dbReference type="Pfam" id="PF00122">
    <property type="entry name" value="E1-E2_ATPase"/>
    <property type="match status" value="1"/>
</dbReference>
<name>A0A401G277_9BACT</name>
<keyword evidence="7" id="KW-0547">Nucleotide-binding</keyword>
<evidence type="ECO:0000256" key="7">
    <source>
        <dbReference type="ARBA" id="ARBA00022741"/>
    </source>
</evidence>
<dbReference type="GO" id="GO:0005886">
    <property type="term" value="C:plasma membrane"/>
    <property type="evidence" value="ECO:0007669"/>
    <property type="project" value="TreeGrafter"/>
</dbReference>
<dbReference type="PRINTS" id="PR00120">
    <property type="entry name" value="HATPASE"/>
</dbReference>
<dbReference type="SFLD" id="SFLDF00027">
    <property type="entry name" value="p-type_atpase"/>
    <property type="match status" value="1"/>
</dbReference>
<dbReference type="InterPro" id="IPR023298">
    <property type="entry name" value="ATPase_P-typ_TM_dom_sf"/>
</dbReference>
<dbReference type="InterPro" id="IPR023299">
    <property type="entry name" value="ATPase_P-typ_cyto_dom_N"/>
</dbReference>
<evidence type="ECO:0000313" key="18">
    <source>
        <dbReference type="EMBL" id="GBC63306.1"/>
    </source>
</evidence>
<dbReference type="PANTHER" id="PTHR24093">
    <property type="entry name" value="CATION TRANSPORTING ATPASE"/>
    <property type="match status" value="1"/>
</dbReference>
<feature type="transmembrane region" description="Helical" evidence="16">
    <location>
        <begin position="716"/>
        <end position="736"/>
    </location>
</feature>
<dbReference type="Pfam" id="PF00690">
    <property type="entry name" value="Cation_ATPase_N"/>
    <property type="match status" value="1"/>
</dbReference>
<keyword evidence="8" id="KW-0106">Calcium</keyword>
<keyword evidence="19" id="KW-1185">Reference proteome</keyword>
<dbReference type="GO" id="GO:0046872">
    <property type="term" value="F:metal ion binding"/>
    <property type="evidence" value="ECO:0007669"/>
    <property type="project" value="UniProtKB-KW"/>
</dbReference>
<dbReference type="PANTHER" id="PTHR24093:SF477">
    <property type="entry name" value="CALCIUM-TRANSPORTING ATPASE"/>
    <property type="match status" value="1"/>
</dbReference>
<feature type="compositionally biased region" description="Polar residues" evidence="15">
    <location>
        <begin position="1"/>
        <end position="12"/>
    </location>
</feature>
<dbReference type="OrthoDB" id="5496529at2"/>
<dbReference type="Gene3D" id="3.40.1110.10">
    <property type="entry name" value="Calcium-transporting ATPase, cytoplasmic domain N"/>
    <property type="match status" value="1"/>
</dbReference>
<dbReference type="NCBIfam" id="TIGR01517">
    <property type="entry name" value="ATPase-IIB_Ca"/>
    <property type="match status" value="1"/>
</dbReference>
<dbReference type="Gene3D" id="1.20.1110.10">
    <property type="entry name" value="Calcium-transporting ATPase, transmembrane domain"/>
    <property type="match status" value="1"/>
</dbReference>
<dbReference type="SUPFAM" id="SSF81653">
    <property type="entry name" value="Calcium ATPase, transduction domain A"/>
    <property type="match status" value="1"/>
</dbReference>
<feature type="transmembrane region" description="Helical" evidence="16">
    <location>
        <begin position="757"/>
        <end position="783"/>
    </location>
</feature>
<evidence type="ECO:0000256" key="12">
    <source>
        <dbReference type="ARBA" id="ARBA00022989"/>
    </source>
</evidence>
<dbReference type="EC" id="7.2.2.10" evidence="2"/>
<dbReference type="EMBL" id="BEXT01000001">
    <property type="protein sequence ID" value="GBC63306.1"/>
    <property type="molecule type" value="Genomic_DNA"/>
</dbReference>
<dbReference type="GO" id="GO:0005388">
    <property type="term" value="F:P-type calcium transporter activity"/>
    <property type="evidence" value="ECO:0007669"/>
    <property type="project" value="UniProtKB-EC"/>
</dbReference>
<dbReference type="GO" id="GO:0016887">
    <property type="term" value="F:ATP hydrolysis activity"/>
    <property type="evidence" value="ECO:0007669"/>
    <property type="project" value="InterPro"/>
</dbReference>
<feature type="transmembrane region" description="Helical" evidence="16">
    <location>
        <begin position="789"/>
        <end position="810"/>
    </location>
</feature>
<dbReference type="AlphaFoldDB" id="A0A401G277"/>
<dbReference type="InterPro" id="IPR008250">
    <property type="entry name" value="ATPase_P-typ_transduc_dom_A_sf"/>
</dbReference>
<dbReference type="InterPro" id="IPR006408">
    <property type="entry name" value="P-type_ATPase_IIB"/>
</dbReference>
<keyword evidence="3" id="KW-0813">Transport</keyword>
<evidence type="ECO:0000256" key="8">
    <source>
        <dbReference type="ARBA" id="ARBA00022837"/>
    </source>
</evidence>
<keyword evidence="14 16" id="KW-0472">Membrane</keyword>
<dbReference type="InterPro" id="IPR001757">
    <property type="entry name" value="P_typ_ATPase"/>
</dbReference>
<protein>
    <recommendedName>
        <fullName evidence="2">P-type Ca(2+) transporter</fullName>
        <ecNumber evidence="2">7.2.2.10</ecNumber>
    </recommendedName>
</protein>
<feature type="domain" description="Cation-transporting P-type ATPase N-terminal" evidence="17">
    <location>
        <begin position="5"/>
        <end position="60"/>
    </location>
</feature>
<dbReference type="Pfam" id="PF13246">
    <property type="entry name" value="Cation_ATPase"/>
    <property type="match status" value="1"/>
</dbReference>
<gene>
    <name evidence="18" type="ORF">DENIS_4300</name>
</gene>
<dbReference type="Proteomes" id="UP000288096">
    <property type="component" value="Unassembled WGS sequence"/>
</dbReference>
<keyword evidence="6" id="KW-0479">Metal-binding</keyword>
<keyword evidence="12 16" id="KW-1133">Transmembrane helix</keyword>
<dbReference type="Gene3D" id="3.40.50.1000">
    <property type="entry name" value="HAD superfamily/HAD-like"/>
    <property type="match status" value="1"/>
</dbReference>
<organism evidence="18 19">
    <name type="scientific">Desulfonema ishimotonii</name>
    <dbReference type="NCBI Taxonomy" id="45657"/>
    <lineage>
        <taxon>Bacteria</taxon>
        <taxon>Pseudomonadati</taxon>
        <taxon>Thermodesulfobacteriota</taxon>
        <taxon>Desulfobacteria</taxon>
        <taxon>Desulfobacterales</taxon>
        <taxon>Desulfococcaceae</taxon>
        <taxon>Desulfonema</taxon>
    </lineage>
</organism>
<keyword evidence="5 16" id="KW-0812">Transmembrane</keyword>
<evidence type="ECO:0000256" key="13">
    <source>
        <dbReference type="ARBA" id="ARBA00023065"/>
    </source>
</evidence>
<evidence type="ECO:0000256" key="16">
    <source>
        <dbReference type="SAM" id="Phobius"/>
    </source>
</evidence>
<feature type="region of interest" description="Disordered" evidence="15">
    <location>
        <begin position="1"/>
        <end position="22"/>
    </location>
</feature>
<evidence type="ECO:0000313" key="19">
    <source>
        <dbReference type="Proteomes" id="UP000288096"/>
    </source>
</evidence>
<evidence type="ECO:0000256" key="11">
    <source>
        <dbReference type="ARBA" id="ARBA00022967"/>
    </source>
</evidence>
<dbReference type="Gene3D" id="2.70.150.10">
    <property type="entry name" value="Calcium-transporting ATPase, cytoplasmic transduction domain A"/>
    <property type="match status" value="1"/>
</dbReference>
<dbReference type="InterPro" id="IPR044492">
    <property type="entry name" value="P_typ_ATPase_HD_dom"/>
</dbReference>
<evidence type="ECO:0000256" key="1">
    <source>
        <dbReference type="ARBA" id="ARBA00004141"/>
    </source>
</evidence>
<feature type="transmembrane region" description="Helical" evidence="16">
    <location>
        <begin position="831"/>
        <end position="851"/>
    </location>
</feature>
<dbReference type="SFLD" id="SFLDS00003">
    <property type="entry name" value="Haloacid_Dehalogenase"/>
    <property type="match status" value="1"/>
</dbReference>
<dbReference type="SUPFAM" id="SSF81660">
    <property type="entry name" value="Metal cation-transporting ATPase, ATP-binding domain N"/>
    <property type="match status" value="1"/>
</dbReference>
<evidence type="ECO:0000256" key="6">
    <source>
        <dbReference type="ARBA" id="ARBA00022723"/>
    </source>
</evidence>
<dbReference type="InterPro" id="IPR036412">
    <property type="entry name" value="HAD-like_sf"/>
</dbReference>
<feature type="transmembrane region" description="Helical" evidence="16">
    <location>
        <begin position="45"/>
        <end position="63"/>
    </location>
</feature>
<evidence type="ECO:0000256" key="3">
    <source>
        <dbReference type="ARBA" id="ARBA00022448"/>
    </source>
</evidence>
<dbReference type="InterPro" id="IPR023214">
    <property type="entry name" value="HAD_sf"/>
</dbReference>
<reference evidence="19" key="2">
    <citation type="submission" date="2019-01" db="EMBL/GenBank/DDBJ databases">
        <title>Genome sequence of Desulfonema ishimotonii strain Tokyo 01.</title>
        <authorList>
            <person name="Fukui M."/>
        </authorList>
    </citation>
    <scope>NUCLEOTIDE SEQUENCE [LARGE SCALE GENOMIC DNA]</scope>
    <source>
        <strain evidence="19">Tokyo 01</strain>
    </source>
</reference>
<comment type="subcellular location">
    <subcellularLocation>
        <location evidence="1">Membrane</location>
        <topology evidence="1">Multi-pass membrane protein</topology>
    </subcellularLocation>
</comment>
<evidence type="ECO:0000256" key="5">
    <source>
        <dbReference type="ARBA" id="ARBA00022692"/>
    </source>
</evidence>
<keyword evidence="10" id="KW-0460">Magnesium</keyword>
<dbReference type="InterPro" id="IPR018303">
    <property type="entry name" value="ATPase_P-typ_P_site"/>
</dbReference>
<feature type="transmembrane region" description="Helical" evidence="16">
    <location>
        <begin position="863"/>
        <end position="880"/>
    </location>
</feature>
<dbReference type="RefSeq" id="WP_124330389.1">
    <property type="nucleotide sequence ID" value="NZ_BEXT01000001.1"/>
</dbReference>
<keyword evidence="13" id="KW-0406">Ion transport</keyword>
<evidence type="ECO:0000259" key="17">
    <source>
        <dbReference type="SMART" id="SM00831"/>
    </source>
</evidence>
<dbReference type="InterPro" id="IPR006068">
    <property type="entry name" value="ATPase_P-typ_cation-transptr_C"/>
</dbReference>
<dbReference type="SFLD" id="SFLDG00002">
    <property type="entry name" value="C1.7:_P-type_atpase_like"/>
    <property type="match status" value="1"/>
</dbReference>
<dbReference type="GO" id="GO:0005524">
    <property type="term" value="F:ATP binding"/>
    <property type="evidence" value="ECO:0007669"/>
    <property type="project" value="UniProtKB-KW"/>
</dbReference>
<feature type="transmembrane region" description="Helical" evidence="16">
    <location>
        <begin position="689"/>
        <end position="710"/>
    </location>
</feature>
<dbReference type="SMART" id="SM00831">
    <property type="entry name" value="Cation_ATPase_N"/>
    <property type="match status" value="1"/>
</dbReference>